<reference evidence="2 4" key="1">
    <citation type="submission" date="2016-06" db="EMBL/GenBank/DDBJ databases">
        <authorList>
            <person name="Kjaerup R.B."/>
            <person name="Dalgaard T.S."/>
            <person name="Juul-Madsen H.R."/>
        </authorList>
    </citation>
    <scope>NUCLEOTIDE SEQUENCE [LARGE SCALE GENOMIC DNA]</scope>
    <source>
        <strain evidence="2 4">DSM 43363</strain>
    </source>
</reference>
<dbReference type="SUPFAM" id="SSF63380">
    <property type="entry name" value="Riboflavin synthase domain-like"/>
    <property type="match status" value="1"/>
</dbReference>
<dbReference type="Gene3D" id="2.40.30.10">
    <property type="entry name" value="Translation factors"/>
    <property type="match status" value="1"/>
</dbReference>
<dbReference type="PANTHER" id="PTHR30157:SF0">
    <property type="entry name" value="NADPH-DEPENDENT FERRIC-CHELATE REDUCTASE"/>
    <property type="match status" value="1"/>
</dbReference>
<dbReference type="InterPro" id="IPR017938">
    <property type="entry name" value="Riboflavin_synthase-like_b-brl"/>
</dbReference>
<dbReference type="InterPro" id="IPR039261">
    <property type="entry name" value="FNR_nucleotide-bd"/>
</dbReference>
<dbReference type="InterPro" id="IPR007037">
    <property type="entry name" value="SIP_rossman_dom"/>
</dbReference>
<sequence>MTVGTAVLEAGTIRRPMLAEVVANRPLTPHLRRITLTGTEIDRFGYDGPDHLARVFLAPAPGAELHLPDSAQWWPALQAMPAQLRPVVRNYTVRRLDAGRRELDIDFVLHGDGGPASAWALEAAPGDRIGVLSDGAAYAPPADTEWQLLVGDETAMPAITAAVEALPPQARAIALIEVGSAEHEIEVRTPAGVTLTWLHRGGTPAGGSDVVIRTLRELALPSGTPYAFVAGEAAMVTTVRRHLCAERGIAKERVYFGGYWKVATH</sequence>
<dbReference type="Pfam" id="PF08021">
    <property type="entry name" value="FAD_binding_9"/>
    <property type="match status" value="1"/>
</dbReference>
<organism evidence="2 4">
    <name type="scientific">Micromonospora peucetia</name>
    <dbReference type="NCBI Taxonomy" id="47871"/>
    <lineage>
        <taxon>Bacteria</taxon>
        <taxon>Bacillati</taxon>
        <taxon>Actinomycetota</taxon>
        <taxon>Actinomycetes</taxon>
        <taxon>Micromonosporales</taxon>
        <taxon>Micromonosporaceae</taxon>
        <taxon>Micromonospora</taxon>
    </lineage>
</organism>
<evidence type="ECO:0000259" key="1">
    <source>
        <dbReference type="PROSITE" id="PS51384"/>
    </source>
</evidence>
<evidence type="ECO:0000313" key="5">
    <source>
        <dbReference type="Proteomes" id="UP001334804"/>
    </source>
</evidence>
<dbReference type="EMBL" id="CP109071">
    <property type="protein sequence ID" value="WSA31319.1"/>
    <property type="molecule type" value="Genomic_DNA"/>
</dbReference>
<evidence type="ECO:0000313" key="4">
    <source>
        <dbReference type="Proteomes" id="UP000199343"/>
    </source>
</evidence>
<dbReference type="InterPro" id="IPR013113">
    <property type="entry name" value="SIP_FAD-bd"/>
</dbReference>
<keyword evidence="5" id="KW-1185">Reference proteome</keyword>
<dbReference type="Gene3D" id="3.40.50.80">
    <property type="entry name" value="Nucleotide-binding domain of ferredoxin-NADP reductase (FNR) module"/>
    <property type="match status" value="1"/>
</dbReference>
<proteinExistence type="predicted"/>
<dbReference type="PANTHER" id="PTHR30157">
    <property type="entry name" value="FERRIC REDUCTASE, NADPH-DEPENDENT"/>
    <property type="match status" value="1"/>
</dbReference>
<gene>
    <name evidence="2" type="ORF">GA0070608_4335</name>
    <name evidence="3" type="ORF">OIE14_24750</name>
</gene>
<dbReference type="InterPro" id="IPR017927">
    <property type="entry name" value="FAD-bd_FR_type"/>
</dbReference>
<dbReference type="PROSITE" id="PS51384">
    <property type="entry name" value="FAD_FR"/>
    <property type="match status" value="1"/>
</dbReference>
<dbReference type="GO" id="GO:0016491">
    <property type="term" value="F:oxidoreductase activity"/>
    <property type="evidence" value="ECO:0007669"/>
    <property type="project" value="InterPro"/>
</dbReference>
<dbReference type="STRING" id="47871.GA0070608_4335"/>
<dbReference type="OrthoDB" id="3291337at2"/>
<dbReference type="Proteomes" id="UP000199343">
    <property type="component" value="Unassembled WGS sequence"/>
</dbReference>
<dbReference type="Proteomes" id="UP001334804">
    <property type="component" value="Chromosome"/>
</dbReference>
<dbReference type="AlphaFoldDB" id="A0A1C6VVW4"/>
<accession>A0A1C6VVW4</accession>
<name>A0A1C6VVW4_9ACTN</name>
<evidence type="ECO:0000313" key="3">
    <source>
        <dbReference type="EMBL" id="WSA31319.1"/>
    </source>
</evidence>
<dbReference type="CDD" id="cd06193">
    <property type="entry name" value="siderophore_interacting"/>
    <property type="match status" value="1"/>
</dbReference>
<protein>
    <submittedName>
        <fullName evidence="2">NADPH-dependent ferric siderophore reductase, contains FAD-binding and SIP domains</fullName>
    </submittedName>
    <submittedName>
        <fullName evidence="3">Siderophore-interacting protein</fullName>
    </submittedName>
</protein>
<evidence type="ECO:0000313" key="2">
    <source>
        <dbReference type="EMBL" id="SCL70433.1"/>
    </source>
</evidence>
<dbReference type="RefSeq" id="WP_091630324.1">
    <property type="nucleotide sequence ID" value="NZ_CP109071.1"/>
</dbReference>
<reference evidence="3 5" key="2">
    <citation type="submission" date="2022-10" db="EMBL/GenBank/DDBJ databases">
        <title>The complete genomes of actinobacterial strains from the NBC collection.</title>
        <authorList>
            <person name="Joergensen T.S."/>
            <person name="Alvarez Arevalo M."/>
            <person name="Sterndorff E.B."/>
            <person name="Faurdal D."/>
            <person name="Vuksanovic O."/>
            <person name="Mourched A.-S."/>
            <person name="Charusanti P."/>
            <person name="Shaw S."/>
            <person name="Blin K."/>
            <person name="Weber T."/>
        </authorList>
    </citation>
    <scope>NUCLEOTIDE SEQUENCE [LARGE SCALE GENOMIC DNA]</scope>
    <source>
        <strain evidence="3 5">NBC 01809</strain>
    </source>
</reference>
<dbReference type="InterPro" id="IPR039374">
    <property type="entry name" value="SIP_fam"/>
</dbReference>
<dbReference type="EMBL" id="FMIC01000002">
    <property type="protein sequence ID" value="SCL70433.1"/>
    <property type="molecule type" value="Genomic_DNA"/>
</dbReference>
<dbReference type="Pfam" id="PF04954">
    <property type="entry name" value="SIP"/>
    <property type="match status" value="1"/>
</dbReference>
<feature type="domain" description="FAD-binding FR-type" evidence="1">
    <location>
        <begin position="14"/>
        <end position="141"/>
    </location>
</feature>